<comment type="caution">
    <text evidence="1">The sequence shown here is derived from an EMBL/GenBank/DDBJ whole genome shotgun (WGS) entry which is preliminary data.</text>
</comment>
<dbReference type="AlphaFoldDB" id="A0A9W6XGT0"/>
<organism evidence="1 2">
    <name type="scientific">Phytophthora lilii</name>
    <dbReference type="NCBI Taxonomy" id="2077276"/>
    <lineage>
        <taxon>Eukaryota</taxon>
        <taxon>Sar</taxon>
        <taxon>Stramenopiles</taxon>
        <taxon>Oomycota</taxon>
        <taxon>Peronosporomycetes</taxon>
        <taxon>Peronosporales</taxon>
        <taxon>Peronosporaceae</taxon>
        <taxon>Phytophthora</taxon>
    </lineage>
</organism>
<keyword evidence="2" id="KW-1185">Reference proteome</keyword>
<protein>
    <submittedName>
        <fullName evidence="1">Unnamed protein product</fullName>
    </submittedName>
</protein>
<dbReference type="EMBL" id="BSXW01001653">
    <property type="protein sequence ID" value="GMF38267.1"/>
    <property type="molecule type" value="Genomic_DNA"/>
</dbReference>
<gene>
    <name evidence="1" type="ORF">Plil01_001601200</name>
</gene>
<sequence>MTLSKPDDDLDFGTSIEETEDFRMKIALMIGDNLEGGAAQEELLQRAITQAVQLPNGVHGCSRMTVSSRYLESMG</sequence>
<name>A0A9W6XGT0_9STRA</name>
<evidence type="ECO:0000313" key="2">
    <source>
        <dbReference type="Proteomes" id="UP001165083"/>
    </source>
</evidence>
<reference evidence="1" key="1">
    <citation type="submission" date="2023-04" db="EMBL/GenBank/DDBJ databases">
        <title>Phytophthora lilii NBRC 32176.</title>
        <authorList>
            <person name="Ichikawa N."/>
            <person name="Sato H."/>
            <person name="Tonouchi N."/>
        </authorList>
    </citation>
    <scope>NUCLEOTIDE SEQUENCE</scope>
    <source>
        <strain evidence="1">NBRC 32176</strain>
    </source>
</reference>
<accession>A0A9W6XGT0</accession>
<evidence type="ECO:0000313" key="1">
    <source>
        <dbReference type="EMBL" id="GMF38267.1"/>
    </source>
</evidence>
<dbReference type="Proteomes" id="UP001165083">
    <property type="component" value="Unassembled WGS sequence"/>
</dbReference>
<proteinExistence type="predicted"/>